<evidence type="ECO:0000313" key="10">
    <source>
        <dbReference type="EMBL" id="KAF9578158.1"/>
    </source>
</evidence>
<feature type="compositionally biased region" description="Basic and acidic residues" evidence="7">
    <location>
        <begin position="209"/>
        <end position="221"/>
    </location>
</feature>
<feature type="compositionally biased region" description="Basic and acidic residues" evidence="7">
    <location>
        <begin position="130"/>
        <end position="142"/>
    </location>
</feature>
<dbReference type="Proteomes" id="UP000780801">
    <property type="component" value="Unassembled WGS sequence"/>
</dbReference>
<dbReference type="InterPro" id="IPR001433">
    <property type="entry name" value="OxRdtase_FAD/NAD-bd"/>
</dbReference>
<comment type="caution">
    <text evidence="10">The sequence shown here is derived from an EMBL/GenBank/DDBJ whole genome shotgun (WGS) entry which is preliminary data.</text>
</comment>
<sequence>MSASAVSQWLQEIAAAKAKVAAKSNQLPDQVSSPEASIKTDTTTHSPHSPSTPVRPEYGIISSYDLKTRKPILRLQLPQEPRKPEPGECCGNDCTPCVNTLYWSDLEEHRALVRRLEKEYAEACQRLEREQANPDNQHRESIARPSWIDAADTKMDRSDDGATQLSVRTYRPFKVLEKKYLSTNVLRIVCDLPYTPTLQTRRPIPPSRDTTKAKTDPVDKEQATGASLFHVLIRFKLTEHQYLTRAFTPESGDVLYLRGPIRTLTDEMDQGSIEPKSINKAQSSKVMSPTPDDTTATVGTKARAERLVMIAAGSGITPMYQLLREIHQRDDHHHHTHEGPLTHLEEQLRHDLQREPLNSSPPDESEIDLIYCNRATDEIWLRQEIQSLCSLDGAPDDDPGSTLSSSPSRAAVVKAEESPMTYANLNLDGYNWNKEKSVSGQGPCRCRKRIVRIQHVLSSVQDHHHLQQLQQQHGLLDREEKGKRFRPQERIHAGRITLELLRETLDRPGELFQSSLERVSGLLASPSKVPEESLDLPLKKMADCSLELLRNQQERNELSGGHRQDPETTEPGGLTRILICGPPLFNKDVAQMLEQLGYHERSGYCQIHILE</sequence>
<feature type="region of interest" description="Disordered" evidence="7">
    <location>
        <begin position="278"/>
        <end position="298"/>
    </location>
</feature>
<evidence type="ECO:0000259" key="9">
    <source>
        <dbReference type="Pfam" id="PF09791"/>
    </source>
</evidence>
<dbReference type="EMBL" id="JAABOA010003948">
    <property type="protein sequence ID" value="KAF9578158.1"/>
    <property type="molecule type" value="Genomic_DNA"/>
</dbReference>
<feature type="region of interest" description="Disordered" evidence="7">
    <location>
        <begin position="21"/>
        <end position="57"/>
    </location>
</feature>
<feature type="region of interest" description="Disordered" evidence="7">
    <location>
        <begin position="130"/>
        <end position="151"/>
    </location>
</feature>
<dbReference type="OrthoDB" id="432685at2759"/>
<feature type="binding site" evidence="6">
    <location>
        <position position="317"/>
    </location>
    <ligand>
        <name>FAD</name>
        <dbReference type="ChEBI" id="CHEBI:57692"/>
    </ligand>
</feature>
<dbReference type="AlphaFoldDB" id="A0A9P6FMJ2"/>
<dbReference type="Pfam" id="PF00175">
    <property type="entry name" value="NAD_binding_1"/>
    <property type="match status" value="1"/>
</dbReference>
<evidence type="ECO:0000256" key="2">
    <source>
        <dbReference type="ARBA" id="ARBA00006105"/>
    </source>
</evidence>
<evidence type="ECO:0000256" key="4">
    <source>
        <dbReference type="ARBA" id="ARBA00022827"/>
    </source>
</evidence>
<dbReference type="SUPFAM" id="SSF52343">
    <property type="entry name" value="Ferredoxin reductase-like, C-terminal NADP-linked domain"/>
    <property type="match status" value="1"/>
</dbReference>
<feature type="compositionally biased region" description="Low complexity" evidence="7">
    <location>
        <begin position="43"/>
        <end position="52"/>
    </location>
</feature>
<feature type="domain" description="Oxidoreductase-like" evidence="9">
    <location>
        <begin position="76"/>
        <end position="114"/>
    </location>
</feature>
<dbReference type="GO" id="GO:0016491">
    <property type="term" value="F:oxidoreductase activity"/>
    <property type="evidence" value="ECO:0007669"/>
    <property type="project" value="UniProtKB-KW"/>
</dbReference>
<keyword evidence="4 6" id="KW-0274">FAD</keyword>
<organism evidence="10 11">
    <name type="scientific">Lunasporangiospora selenospora</name>
    <dbReference type="NCBI Taxonomy" id="979761"/>
    <lineage>
        <taxon>Eukaryota</taxon>
        <taxon>Fungi</taxon>
        <taxon>Fungi incertae sedis</taxon>
        <taxon>Mucoromycota</taxon>
        <taxon>Mortierellomycotina</taxon>
        <taxon>Mortierellomycetes</taxon>
        <taxon>Mortierellales</taxon>
        <taxon>Mortierellaceae</taxon>
        <taxon>Lunasporangiospora</taxon>
    </lineage>
</organism>
<dbReference type="PANTHER" id="PTHR19370:SF184">
    <property type="entry name" value="NADH-CYTOCHROME B5 REDUCTASE-LIKE"/>
    <property type="match status" value="1"/>
</dbReference>
<feature type="compositionally biased region" description="Polar residues" evidence="7">
    <location>
        <begin position="24"/>
        <end position="41"/>
    </location>
</feature>
<proteinExistence type="inferred from homology"/>
<reference evidence="10" key="1">
    <citation type="journal article" date="2020" name="Fungal Divers.">
        <title>Resolving the Mortierellaceae phylogeny through synthesis of multi-gene phylogenetics and phylogenomics.</title>
        <authorList>
            <person name="Vandepol N."/>
            <person name="Liber J."/>
            <person name="Desiro A."/>
            <person name="Na H."/>
            <person name="Kennedy M."/>
            <person name="Barry K."/>
            <person name="Grigoriev I.V."/>
            <person name="Miller A.N."/>
            <person name="O'Donnell K."/>
            <person name="Stajich J.E."/>
            <person name="Bonito G."/>
        </authorList>
    </citation>
    <scope>NUCLEOTIDE SEQUENCE</scope>
    <source>
        <strain evidence="10">KOD1015</strain>
    </source>
</reference>
<evidence type="ECO:0000256" key="7">
    <source>
        <dbReference type="SAM" id="MobiDB-lite"/>
    </source>
</evidence>
<keyword evidence="11" id="KW-1185">Reference proteome</keyword>
<feature type="domain" description="Oxidoreductase FAD/NAD(P)-binding" evidence="8">
    <location>
        <begin position="309"/>
        <end position="388"/>
    </location>
</feature>
<evidence type="ECO:0000259" key="8">
    <source>
        <dbReference type="Pfam" id="PF00175"/>
    </source>
</evidence>
<evidence type="ECO:0000256" key="3">
    <source>
        <dbReference type="ARBA" id="ARBA00022630"/>
    </source>
</evidence>
<evidence type="ECO:0000256" key="6">
    <source>
        <dbReference type="PIRSR" id="PIRSR601834-1"/>
    </source>
</evidence>
<evidence type="ECO:0000256" key="5">
    <source>
        <dbReference type="ARBA" id="ARBA00023002"/>
    </source>
</evidence>
<evidence type="ECO:0000256" key="1">
    <source>
        <dbReference type="ARBA" id="ARBA00001974"/>
    </source>
</evidence>
<evidence type="ECO:0000313" key="11">
    <source>
        <dbReference type="Proteomes" id="UP000780801"/>
    </source>
</evidence>
<dbReference type="PANTHER" id="PTHR19370">
    <property type="entry name" value="NADH-CYTOCHROME B5 REDUCTASE"/>
    <property type="match status" value="1"/>
</dbReference>
<comment type="cofactor">
    <cofactor evidence="1 6">
        <name>FAD</name>
        <dbReference type="ChEBI" id="CHEBI:57692"/>
    </cofactor>
</comment>
<dbReference type="InterPro" id="IPR019180">
    <property type="entry name" value="Oxidoreductase-like_N"/>
</dbReference>
<gene>
    <name evidence="10" type="ORF">BGW38_006191</name>
</gene>
<keyword evidence="3 6" id="KW-0285">Flavoprotein</keyword>
<feature type="region of interest" description="Disordered" evidence="7">
    <location>
        <begin position="199"/>
        <end position="221"/>
    </location>
</feature>
<dbReference type="Gene3D" id="3.40.50.80">
    <property type="entry name" value="Nucleotide-binding domain of ferredoxin-NADP reductase (FNR) module"/>
    <property type="match status" value="2"/>
</dbReference>
<dbReference type="InterPro" id="IPR001834">
    <property type="entry name" value="CBR-like"/>
</dbReference>
<dbReference type="Pfam" id="PF09791">
    <property type="entry name" value="Oxidored-like"/>
    <property type="match status" value="1"/>
</dbReference>
<dbReference type="PRINTS" id="PR00406">
    <property type="entry name" value="CYTB5RDTASE"/>
</dbReference>
<name>A0A9P6FMJ2_9FUNG</name>
<keyword evidence="5" id="KW-0560">Oxidoreductase</keyword>
<protein>
    <recommendedName>
        <fullName evidence="12">FAD-binding FR-type domain-containing protein</fullName>
    </recommendedName>
</protein>
<evidence type="ECO:0008006" key="12">
    <source>
        <dbReference type="Google" id="ProtNLM"/>
    </source>
</evidence>
<dbReference type="InterPro" id="IPR039261">
    <property type="entry name" value="FNR_nucleotide-bd"/>
</dbReference>
<accession>A0A9P6FMJ2</accession>
<comment type="similarity">
    <text evidence="2">Belongs to the flavoprotein pyridine nucleotide cytochrome reductase family.</text>
</comment>
<feature type="compositionally biased region" description="Polar residues" evidence="7">
    <location>
        <begin position="279"/>
        <end position="298"/>
    </location>
</feature>